<keyword evidence="7 15" id="KW-0418">Kinase</keyword>
<keyword evidence="8 12" id="KW-1133">Transmembrane helix</keyword>
<keyword evidence="5 15" id="KW-0808">Transferase</keyword>
<dbReference type="SMART" id="SM00388">
    <property type="entry name" value="HisKA"/>
    <property type="match status" value="1"/>
</dbReference>
<evidence type="ECO:0000256" key="7">
    <source>
        <dbReference type="ARBA" id="ARBA00022777"/>
    </source>
</evidence>
<dbReference type="PRINTS" id="PR00344">
    <property type="entry name" value="BCTRLSENSOR"/>
</dbReference>
<sequence>MSTVHDALRRLGSPGGWRLGTKFAALFALVTAVVGLLMGTLGYSTAALLIRSDAQKEFEATTAQLASELSRPSLSPGSGGTLNFLHSDSFTYQGLSSSGAVSVPIGEGKEIEVLPVRPADRAVAAEQAPGTVRTREDARNGEEYRIATVSIGDGRGAIQIGQRLSPMERMLDVLALQILGVGALVVLCAAGAGWLVSRRVTGRLVRLTETAEQVSSTGRLDLVAPEGGGDDPDEVGRLGRAFNAMLARLAGSEEEKRRLVQNASHELRTPLTSLRTNVSVLRSFERLSPDAQRRLLDDLQGETRELSGLVDELVQLATGTREDERPRDVPLAGLAERVAERTRRRTGREVLVDADGSVVHGQPTALERALSNPVENAAKFDAEGTAPIEISIRGGRVEVRDRGPGIDEAELGHVFERFFRSPAARALPGSGLGLSMVEEIVRSHGGTVFAANREGGGAVIGFTLPVLPPGPAEGAGPAEGPASGGSTQSGGPGGPPAAPPGAPPGPQPEPPG</sequence>
<dbReference type="InterPro" id="IPR003661">
    <property type="entry name" value="HisK_dim/P_dom"/>
</dbReference>
<dbReference type="EC" id="2.7.13.3" evidence="3"/>
<evidence type="ECO:0000256" key="2">
    <source>
        <dbReference type="ARBA" id="ARBA00004236"/>
    </source>
</evidence>
<dbReference type="Pfam" id="PF00672">
    <property type="entry name" value="HAMP"/>
    <property type="match status" value="1"/>
</dbReference>
<accession>A0A7W8QPV5</accession>
<evidence type="ECO:0000259" key="13">
    <source>
        <dbReference type="PROSITE" id="PS50109"/>
    </source>
</evidence>
<dbReference type="InterPro" id="IPR036097">
    <property type="entry name" value="HisK_dim/P_sf"/>
</dbReference>
<feature type="domain" description="Histidine kinase" evidence="13">
    <location>
        <begin position="262"/>
        <end position="468"/>
    </location>
</feature>
<dbReference type="CDD" id="cd06225">
    <property type="entry name" value="HAMP"/>
    <property type="match status" value="1"/>
</dbReference>
<feature type="compositionally biased region" description="Low complexity" evidence="11">
    <location>
        <begin position="472"/>
        <end position="486"/>
    </location>
</feature>
<dbReference type="EMBL" id="JACHDB010000001">
    <property type="protein sequence ID" value="MBB5434407.1"/>
    <property type="molecule type" value="Genomic_DNA"/>
</dbReference>
<feature type="transmembrane region" description="Helical" evidence="12">
    <location>
        <begin position="173"/>
        <end position="196"/>
    </location>
</feature>
<evidence type="ECO:0000256" key="12">
    <source>
        <dbReference type="SAM" id="Phobius"/>
    </source>
</evidence>
<evidence type="ECO:0000256" key="9">
    <source>
        <dbReference type="ARBA" id="ARBA00023012"/>
    </source>
</evidence>
<comment type="caution">
    <text evidence="15">The sequence shown here is derived from an EMBL/GenBank/DDBJ whole genome shotgun (WGS) entry which is preliminary data.</text>
</comment>
<dbReference type="SUPFAM" id="SSF47384">
    <property type="entry name" value="Homodimeric domain of signal transducing histidine kinase"/>
    <property type="match status" value="1"/>
</dbReference>
<feature type="region of interest" description="Disordered" evidence="11">
    <location>
        <begin position="468"/>
        <end position="512"/>
    </location>
</feature>
<dbReference type="Pfam" id="PF00512">
    <property type="entry name" value="HisKA"/>
    <property type="match status" value="1"/>
</dbReference>
<reference evidence="15 16" key="1">
    <citation type="submission" date="2020-08" db="EMBL/GenBank/DDBJ databases">
        <title>Sequencing the genomes of 1000 actinobacteria strains.</title>
        <authorList>
            <person name="Klenk H.-P."/>
        </authorList>
    </citation>
    <scope>NUCLEOTIDE SEQUENCE [LARGE SCALE GENOMIC DNA]</scope>
    <source>
        <strain evidence="15 16">DSM 44551</strain>
    </source>
</reference>
<dbReference type="InterPro" id="IPR004358">
    <property type="entry name" value="Sig_transdc_His_kin-like_C"/>
</dbReference>
<dbReference type="InterPro" id="IPR050428">
    <property type="entry name" value="TCS_sensor_his_kinase"/>
</dbReference>
<feature type="domain" description="HAMP" evidence="14">
    <location>
        <begin position="198"/>
        <end position="254"/>
    </location>
</feature>
<dbReference type="SMART" id="SM00387">
    <property type="entry name" value="HATPase_c"/>
    <property type="match status" value="1"/>
</dbReference>
<evidence type="ECO:0000313" key="16">
    <source>
        <dbReference type="Proteomes" id="UP000572635"/>
    </source>
</evidence>
<keyword evidence="9" id="KW-0902">Two-component regulatory system</keyword>
<keyword evidence="4" id="KW-0597">Phosphoprotein</keyword>
<dbReference type="GO" id="GO:0000155">
    <property type="term" value="F:phosphorelay sensor kinase activity"/>
    <property type="evidence" value="ECO:0007669"/>
    <property type="project" value="InterPro"/>
</dbReference>
<dbReference type="Gene3D" id="6.10.340.10">
    <property type="match status" value="1"/>
</dbReference>
<dbReference type="Pfam" id="PF02518">
    <property type="entry name" value="HATPase_c"/>
    <property type="match status" value="1"/>
</dbReference>
<gene>
    <name evidence="15" type="ORF">HDA36_004491</name>
</gene>
<feature type="transmembrane region" description="Helical" evidence="12">
    <location>
        <begin position="23"/>
        <end position="50"/>
    </location>
</feature>
<evidence type="ECO:0000256" key="8">
    <source>
        <dbReference type="ARBA" id="ARBA00022989"/>
    </source>
</evidence>
<dbReference type="InterPro" id="IPR003660">
    <property type="entry name" value="HAMP_dom"/>
</dbReference>
<name>A0A7W8QPV5_9ACTN</name>
<dbReference type="PANTHER" id="PTHR45436">
    <property type="entry name" value="SENSOR HISTIDINE KINASE YKOH"/>
    <property type="match status" value="1"/>
</dbReference>
<dbReference type="SUPFAM" id="SSF55874">
    <property type="entry name" value="ATPase domain of HSP90 chaperone/DNA topoisomerase II/histidine kinase"/>
    <property type="match status" value="1"/>
</dbReference>
<dbReference type="AlphaFoldDB" id="A0A7W8QPV5"/>
<protein>
    <recommendedName>
        <fullName evidence="3">histidine kinase</fullName>
        <ecNumber evidence="3">2.7.13.3</ecNumber>
    </recommendedName>
</protein>
<dbReference type="Gene3D" id="3.30.565.10">
    <property type="entry name" value="Histidine kinase-like ATPase, C-terminal domain"/>
    <property type="match status" value="1"/>
</dbReference>
<keyword evidence="16" id="KW-1185">Reference proteome</keyword>
<dbReference type="Gene3D" id="1.10.287.130">
    <property type="match status" value="1"/>
</dbReference>
<evidence type="ECO:0000313" key="15">
    <source>
        <dbReference type="EMBL" id="MBB5434407.1"/>
    </source>
</evidence>
<evidence type="ECO:0000256" key="3">
    <source>
        <dbReference type="ARBA" id="ARBA00012438"/>
    </source>
</evidence>
<organism evidence="15 16">
    <name type="scientific">Nocardiopsis composta</name>
    <dbReference type="NCBI Taxonomy" id="157465"/>
    <lineage>
        <taxon>Bacteria</taxon>
        <taxon>Bacillati</taxon>
        <taxon>Actinomycetota</taxon>
        <taxon>Actinomycetes</taxon>
        <taxon>Streptosporangiales</taxon>
        <taxon>Nocardiopsidaceae</taxon>
        <taxon>Nocardiopsis</taxon>
    </lineage>
</organism>
<comment type="subcellular location">
    <subcellularLocation>
        <location evidence="2">Cell membrane</location>
    </subcellularLocation>
</comment>
<keyword evidence="6 12" id="KW-0812">Transmembrane</keyword>
<dbReference type="Proteomes" id="UP000572635">
    <property type="component" value="Unassembled WGS sequence"/>
</dbReference>
<dbReference type="PROSITE" id="PS50109">
    <property type="entry name" value="HIS_KIN"/>
    <property type="match status" value="1"/>
</dbReference>
<dbReference type="GO" id="GO:0005886">
    <property type="term" value="C:plasma membrane"/>
    <property type="evidence" value="ECO:0007669"/>
    <property type="project" value="UniProtKB-SubCell"/>
</dbReference>
<evidence type="ECO:0000256" key="4">
    <source>
        <dbReference type="ARBA" id="ARBA00022553"/>
    </source>
</evidence>
<dbReference type="CDD" id="cd00082">
    <property type="entry name" value="HisKA"/>
    <property type="match status" value="1"/>
</dbReference>
<dbReference type="InterPro" id="IPR003594">
    <property type="entry name" value="HATPase_dom"/>
</dbReference>
<evidence type="ECO:0000259" key="14">
    <source>
        <dbReference type="PROSITE" id="PS50885"/>
    </source>
</evidence>
<evidence type="ECO:0000256" key="11">
    <source>
        <dbReference type="SAM" id="MobiDB-lite"/>
    </source>
</evidence>
<evidence type="ECO:0000256" key="5">
    <source>
        <dbReference type="ARBA" id="ARBA00022679"/>
    </source>
</evidence>
<evidence type="ECO:0000256" key="1">
    <source>
        <dbReference type="ARBA" id="ARBA00000085"/>
    </source>
</evidence>
<dbReference type="InterPro" id="IPR036890">
    <property type="entry name" value="HATPase_C_sf"/>
</dbReference>
<comment type="catalytic activity">
    <reaction evidence="1">
        <text>ATP + protein L-histidine = ADP + protein N-phospho-L-histidine.</text>
        <dbReference type="EC" id="2.7.13.3"/>
    </reaction>
</comment>
<evidence type="ECO:0000256" key="10">
    <source>
        <dbReference type="ARBA" id="ARBA00023136"/>
    </source>
</evidence>
<evidence type="ECO:0000256" key="6">
    <source>
        <dbReference type="ARBA" id="ARBA00022692"/>
    </source>
</evidence>
<keyword evidence="10 12" id="KW-0472">Membrane</keyword>
<dbReference type="InterPro" id="IPR005467">
    <property type="entry name" value="His_kinase_dom"/>
</dbReference>
<dbReference type="PROSITE" id="PS50885">
    <property type="entry name" value="HAMP"/>
    <property type="match status" value="1"/>
</dbReference>
<dbReference type="PANTHER" id="PTHR45436:SF5">
    <property type="entry name" value="SENSOR HISTIDINE KINASE TRCS"/>
    <property type="match status" value="1"/>
</dbReference>
<feature type="compositionally biased region" description="Pro residues" evidence="11">
    <location>
        <begin position="493"/>
        <end position="512"/>
    </location>
</feature>
<dbReference type="SMART" id="SM00304">
    <property type="entry name" value="HAMP"/>
    <property type="match status" value="1"/>
</dbReference>
<dbReference type="CDD" id="cd00075">
    <property type="entry name" value="HATPase"/>
    <property type="match status" value="1"/>
</dbReference>
<proteinExistence type="predicted"/>